<sequence>MNRPPRDRAGTIGNEVSGFVAGPSIQALDIHGGVHLHSPASPPAVIPRQSAAPNPHFTGRRSELELLRRAAAGPGPAVVVLSGPSGVGKTALARQWAHENLDAFPGGHLALSLGGFGTSAPTDPAEALRLFLRGLGVPDGSLPSSLAELTALYRSQTAGRSLLVILDDAYSAAQVRVLLPASTSSMAVVTSRSHLSSLIADGATLVEIAPLTSGESVELLSNMVGRARIDHEREQAEHLTSLCGGLPIALCLVAARLAARPRLTVARMVAALADETSRLARLEAPGTQRPGDPVPGDEASVRGSFELSYRALTAPAAALYRRLSLHPGREFGLGPVAALMPQIRTEAPAAEADRLIDVLLELNLLQEVAEDRFRFHDLIQLHARDKTNENDTEPIQDAALLALLEWYLRAASVCDAVATPYRRRLVYSYRTTPDDLPEPAGRDEALAWMDRERANLNAAVQVALDHRWAELAWHTSDALWPLQLYRKGVDRKDIDLRGLAAARMWGDHPAAEGRMLKRLGRTCTTLGEHDTAEQLLRTAVERYTEAEDVEGRVESQEMLALSFRDSGREQAAVELLQEVLVVRRRLGNHRNVGLTLINLGALLVRQGQIIEAIRLLREAGSLLDRSVADDPYNPVRVKIGLANAYLASGELAAADRLAAEAVDGMRALGAAVGEAEALELTGTIAGLRGDTGRSSRCLRLALEILTTHGSPRAAELRRRLALTAPPAVQDGG</sequence>
<dbReference type="InterPro" id="IPR011990">
    <property type="entry name" value="TPR-like_helical_dom_sf"/>
</dbReference>
<dbReference type="Gene3D" id="3.40.50.300">
    <property type="entry name" value="P-loop containing nucleotide triphosphate hydrolases"/>
    <property type="match status" value="1"/>
</dbReference>
<dbReference type="GO" id="GO:0043531">
    <property type="term" value="F:ADP binding"/>
    <property type="evidence" value="ECO:0007669"/>
    <property type="project" value="InterPro"/>
</dbReference>
<dbReference type="PANTHER" id="PTHR47691:SF3">
    <property type="entry name" value="HTH-TYPE TRANSCRIPTIONAL REGULATOR RV0890C-RELATED"/>
    <property type="match status" value="1"/>
</dbReference>
<dbReference type="InterPro" id="IPR027417">
    <property type="entry name" value="P-loop_NTPase"/>
</dbReference>
<dbReference type="Pfam" id="PF13424">
    <property type="entry name" value="TPR_12"/>
    <property type="match status" value="1"/>
</dbReference>
<dbReference type="RefSeq" id="WP_203814134.1">
    <property type="nucleotide sequence ID" value="NZ_BOMY01000060.1"/>
</dbReference>
<dbReference type="EMBL" id="BOMY01000060">
    <property type="protein sequence ID" value="GIF26331.1"/>
    <property type="molecule type" value="Genomic_DNA"/>
</dbReference>
<dbReference type="AlphaFoldDB" id="A0A919TXI3"/>
<dbReference type="SUPFAM" id="SSF52540">
    <property type="entry name" value="P-loop containing nucleoside triphosphate hydrolases"/>
    <property type="match status" value="1"/>
</dbReference>
<name>A0A919TXI3_9ACTN</name>
<organism evidence="1 2">
    <name type="scientific">Paractinoplanes tereljensis</name>
    <dbReference type="NCBI Taxonomy" id="571912"/>
    <lineage>
        <taxon>Bacteria</taxon>
        <taxon>Bacillati</taxon>
        <taxon>Actinomycetota</taxon>
        <taxon>Actinomycetes</taxon>
        <taxon>Micromonosporales</taxon>
        <taxon>Micromonosporaceae</taxon>
        <taxon>Paractinoplanes</taxon>
    </lineage>
</organism>
<evidence type="ECO:0000313" key="1">
    <source>
        <dbReference type="EMBL" id="GIF26331.1"/>
    </source>
</evidence>
<dbReference type="SUPFAM" id="SSF48452">
    <property type="entry name" value="TPR-like"/>
    <property type="match status" value="1"/>
</dbReference>
<proteinExistence type="predicted"/>
<accession>A0A919TXI3</accession>
<dbReference type="PANTHER" id="PTHR47691">
    <property type="entry name" value="REGULATOR-RELATED"/>
    <property type="match status" value="1"/>
</dbReference>
<dbReference type="Proteomes" id="UP000623608">
    <property type="component" value="Unassembled WGS sequence"/>
</dbReference>
<reference evidence="1" key="1">
    <citation type="submission" date="2021-01" db="EMBL/GenBank/DDBJ databases">
        <title>Whole genome shotgun sequence of Actinoplanes tereljensis NBRC 105297.</title>
        <authorList>
            <person name="Komaki H."/>
            <person name="Tamura T."/>
        </authorList>
    </citation>
    <scope>NUCLEOTIDE SEQUENCE</scope>
    <source>
        <strain evidence="1">NBRC 105297</strain>
    </source>
</reference>
<dbReference type="Gene3D" id="1.25.40.10">
    <property type="entry name" value="Tetratricopeptide repeat domain"/>
    <property type="match status" value="1"/>
</dbReference>
<comment type="caution">
    <text evidence="1">The sequence shown here is derived from an EMBL/GenBank/DDBJ whole genome shotgun (WGS) entry which is preliminary data.</text>
</comment>
<keyword evidence="2" id="KW-1185">Reference proteome</keyword>
<dbReference type="PRINTS" id="PR00364">
    <property type="entry name" value="DISEASERSIST"/>
</dbReference>
<gene>
    <name evidence="1" type="ORF">Ate02nite_90610</name>
</gene>
<evidence type="ECO:0000313" key="2">
    <source>
        <dbReference type="Proteomes" id="UP000623608"/>
    </source>
</evidence>
<protein>
    <submittedName>
        <fullName evidence="1">NTPase</fullName>
    </submittedName>
</protein>